<keyword evidence="3" id="KW-1185">Reference proteome</keyword>
<feature type="transmembrane region" description="Helical" evidence="1">
    <location>
        <begin position="6"/>
        <end position="26"/>
    </location>
</feature>
<gene>
    <name evidence="2" type="ORF">MUN79_13190</name>
</gene>
<organism evidence="2 3">
    <name type="scientific">Hymenobacter cellulosilyticus</name>
    <dbReference type="NCBI Taxonomy" id="2932248"/>
    <lineage>
        <taxon>Bacteria</taxon>
        <taxon>Pseudomonadati</taxon>
        <taxon>Bacteroidota</taxon>
        <taxon>Cytophagia</taxon>
        <taxon>Cytophagales</taxon>
        <taxon>Hymenobacteraceae</taxon>
        <taxon>Hymenobacter</taxon>
    </lineage>
</organism>
<keyword evidence="1" id="KW-1133">Transmembrane helix</keyword>
<dbReference type="AlphaFoldDB" id="A0A8T9QGP0"/>
<reference evidence="2" key="1">
    <citation type="submission" date="2022-04" db="EMBL/GenBank/DDBJ databases">
        <title>Hymenobacter sp. isolated from the air.</title>
        <authorList>
            <person name="Won M."/>
            <person name="Lee C.-M."/>
            <person name="Woen H.-Y."/>
            <person name="Kwon S.-W."/>
        </authorList>
    </citation>
    <scope>NUCLEOTIDE SEQUENCE</scope>
    <source>
        <strain evidence="2">5116S-3</strain>
    </source>
</reference>
<evidence type="ECO:0000313" key="3">
    <source>
        <dbReference type="Proteomes" id="UP000831796"/>
    </source>
</evidence>
<feature type="transmembrane region" description="Helical" evidence="1">
    <location>
        <begin position="62"/>
        <end position="79"/>
    </location>
</feature>
<dbReference type="RefSeq" id="WP_244678076.1">
    <property type="nucleotide sequence ID" value="NZ_CP095046.1"/>
</dbReference>
<dbReference type="KEGG" id="hcu:MUN79_13190"/>
<dbReference type="EMBL" id="CP095046">
    <property type="protein sequence ID" value="UOQ74739.1"/>
    <property type="molecule type" value="Genomic_DNA"/>
</dbReference>
<evidence type="ECO:0000313" key="2">
    <source>
        <dbReference type="EMBL" id="UOQ74739.1"/>
    </source>
</evidence>
<keyword evidence="1" id="KW-0812">Transmembrane</keyword>
<sequence>MIQWAPYAFVRLFLALAAGVLTYLYFGAAWPDFRGPLVGLTLLFVALQTWANRQPAPGPTEAAGWLALFTLFVAGLTLTQQATENRRPDHLSQLKGTIEFYRAVVDDYTVVRPATYATTVRVSAVRIRGQWQAALGGIRVSVPRDSGVAAPATATYG</sequence>
<protein>
    <recommendedName>
        <fullName evidence="4">DUF4131 domain-containing protein</fullName>
    </recommendedName>
</protein>
<dbReference type="Proteomes" id="UP000831796">
    <property type="component" value="Chromosome"/>
</dbReference>
<evidence type="ECO:0008006" key="4">
    <source>
        <dbReference type="Google" id="ProtNLM"/>
    </source>
</evidence>
<keyword evidence="1" id="KW-0472">Membrane</keyword>
<evidence type="ECO:0000256" key="1">
    <source>
        <dbReference type="SAM" id="Phobius"/>
    </source>
</evidence>
<proteinExistence type="predicted"/>
<accession>A0A8T9QGP0</accession>
<name>A0A8T9QGP0_9BACT</name>